<dbReference type="Proteomes" id="UP000229981">
    <property type="component" value="Unassembled WGS sequence"/>
</dbReference>
<evidence type="ECO:0000259" key="5">
    <source>
        <dbReference type="PROSITE" id="PS50850"/>
    </source>
</evidence>
<feature type="transmembrane region" description="Helical" evidence="4">
    <location>
        <begin position="340"/>
        <end position="356"/>
    </location>
</feature>
<feature type="transmembrane region" description="Helical" evidence="4">
    <location>
        <begin position="7"/>
        <end position="28"/>
    </location>
</feature>
<comment type="caution">
    <text evidence="6">The sequence shown here is derived from an EMBL/GenBank/DDBJ whole genome shotgun (WGS) entry which is preliminary data.</text>
</comment>
<accession>A0A2H0E0C4</accession>
<dbReference type="PANTHER" id="PTHR23530">
    <property type="entry name" value="TRANSPORT PROTEIN-RELATED"/>
    <property type="match status" value="1"/>
</dbReference>
<dbReference type="AlphaFoldDB" id="A0A2H0E0C4"/>
<evidence type="ECO:0000313" key="7">
    <source>
        <dbReference type="Proteomes" id="UP000229981"/>
    </source>
</evidence>
<keyword evidence="3 4" id="KW-0472">Membrane</keyword>
<dbReference type="PROSITE" id="PS50850">
    <property type="entry name" value="MFS"/>
    <property type="match status" value="1"/>
</dbReference>
<dbReference type="GO" id="GO:0022857">
    <property type="term" value="F:transmembrane transporter activity"/>
    <property type="evidence" value="ECO:0007669"/>
    <property type="project" value="InterPro"/>
</dbReference>
<sequence>MTRNISLAYFLAAMKHSWFFLGIWVFYYLQFTDYAGIGLLETVMIGTTTLGEIPTGAIADLFGKKKTLILSFFLETVGAFIIASAQNFNHMVISLFIMCVGGAMYSGTLDALVFDSLKQENKESFYGKIIANISSITLAVIALFSIIGGFMYGINPRLPFIANAIAYCFGLIACFFLIEPTIDSVKFSLKNYFTQTKQGFSQLFSKINYRRTVNLLLLGGFVVILDEMMEAFLLVEFGFKPQGLGIIYSIIFILSAFSVQLTPWFKQKFGLRSGLVILGLVLATSLMVSPVVGLTLGGLTVLLRYNVAPIFNNLASIMINQRTESKYRATTISTFNMIKNLPYVLSAVFIGQLMDIMSARIFALYFGLALLAATLGVKLIHGSHDRNRNL</sequence>
<dbReference type="InterPro" id="IPR053160">
    <property type="entry name" value="MFS_DHA3_Transporter"/>
</dbReference>
<dbReference type="Gene3D" id="1.20.1250.20">
    <property type="entry name" value="MFS general substrate transporter like domains"/>
    <property type="match status" value="1"/>
</dbReference>
<dbReference type="Pfam" id="PF07690">
    <property type="entry name" value="MFS_1"/>
    <property type="match status" value="1"/>
</dbReference>
<proteinExistence type="predicted"/>
<dbReference type="InterPro" id="IPR011701">
    <property type="entry name" value="MFS"/>
</dbReference>
<keyword evidence="1 4" id="KW-0812">Transmembrane</keyword>
<evidence type="ECO:0000256" key="3">
    <source>
        <dbReference type="ARBA" id="ARBA00023136"/>
    </source>
</evidence>
<feature type="transmembrane region" description="Helical" evidence="4">
    <location>
        <begin position="362"/>
        <end position="380"/>
    </location>
</feature>
<reference evidence="6 7" key="1">
    <citation type="submission" date="2017-09" db="EMBL/GenBank/DDBJ databases">
        <title>Depth-based differentiation of microbial function through sediment-hosted aquifers and enrichment of novel symbionts in the deep terrestrial subsurface.</title>
        <authorList>
            <person name="Probst A.J."/>
            <person name="Ladd B."/>
            <person name="Jarett J.K."/>
            <person name="Geller-Mcgrath D.E."/>
            <person name="Sieber C.M."/>
            <person name="Emerson J.B."/>
            <person name="Anantharaman K."/>
            <person name="Thomas B.C."/>
            <person name="Malmstrom R."/>
            <person name="Stieglmeier M."/>
            <person name="Klingl A."/>
            <person name="Woyke T."/>
            <person name="Ryan C.M."/>
            <person name="Banfield J.F."/>
        </authorList>
    </citation>
    <scope>NUCLEOTIDE SEQUENCE [LARGE SCALE GENOMIC DNA]</scope>
    <source>
        <strain evidence="6">CG22_combo_CG10-13_8_21_14_all_01_47_9</strain>
    </source>
</reference>
<evidence type="ECO:0000313" key="6">
    <source>
        <dbReference type="EMBL" id="PIP87876.1"/>
    </source>
</evidence>
<evidence type="ECO:0000256" key="2">
    <source>
        <dbReference type="ARBA" id="ARBA00022989"/>
    </source>
</evidence>
<evidence type="ECO:0000256" key="4">
    <source>
        <dbReference type="SAM" id="Phobius"/>
    </source>
</evidence>
<protein>
    <recommendedName>
        <fullName evidence="5">Major facilitator superfamily (MFS) profile domain-containing protein</fullName>
    </recommendedName>
</protein>
<organism evidence="6 7">
    <name type="scientific">Candidatus Beckwithbacteria bacterium CG22_combo_CG10-13_8_21_14_all_01_47_9</name>
    <dbReference type="NCBI Taxonomy" id="1974496"/>
    <lineage>
        <taxon>Bacteria</taxon>
        <taxon>Candidatus Beckwithiibacteriota</taxon>
    </lineage>
</organism>
<evidence type="ECO:0000256" key="1">
    <source>
        <dbReference type="ARBA" id="ARBA00022692"/>
    </source>
</evidence>
<gene>
    <name evidence="6" type="ORF">COW80_03440</name>
</gene>
<dbReference type="PANTHER" id="PTHR23530:SF1">
    <property type="entry name" value="PERMEASE, MAJOR FACILITATOR SUPERFAMILY-RELATED"/>
    <property type="match status" value="1"/>
</dbReference>
<dbReference type="SUPFAM" id="SSF103473">
    <property type="entry name" value="MFS general substrate transporter"/>
    <property type="match status" value="1"/>
</dbReference>
<feature type="domain" description="Major facilitator superfamily (MFS) profile" evidence="5">
    <location>
        <begin position="1"/>
        <end position="384"/>
    </location>
</feature>
<name>A0A2H0E0C4_9BACT</name>
<feature type="transmembrane region" description="Helical" evidence="4">
    <location>
        <begin position="275"/>
        <end position="296"/>
    </location>
</feature>
<feature type="transmembrane region" description="Helical" evidence="4">
    <location>
        <begin position="91"/>
        <end position="117"/>
    </location>
</feature>
<keyword evidence="2 4" id="KW-1133">Transmembrane helix</keyword>
<feature type="transmembrane region" description="Helical" evidence="4">
    <location>
        <begin position="67"/>
        <end position="85"/>
    </location>
</feature>
<feature type="transmembrane region" description="Helical" evidence="4">
    <location>
        <begin position="129"/>
        <end position="154"/>
    </location>
</feature>
<feature type="transmembrane region" description="Helical" evidence="4">
    <location>
        <begin position="160"/>
        <end position="178"/>
    </location>
</feature>
<dbReference type="InterPro" id="IPR020846">
    <property type="entry name" value="MFS_dom"/>
</dbReference>
<feature type="transmembrane region" description="Helical" evidence="4">
    <location>
        <begin position="215"/>
        <end position="239"/>
    </location>
</feature>
<dbReference type="InterPro" id="IPR036259">
    <property type="entry name" value="MFS_trans_sf"/>
</dbReference>
<feature type="transmembrane region" description="Helical" evidence="4">
    <location>
        <begin position="245"/>
        <end position="263"/>
    </location>
</feature>
<dbReference type="EMBL" id="PCTU01000088">
    <property type="protein sequence ID" value="PIP87876.1"/>
    <property type="molecule type" value="Genomic_DNA"/>
</dbReference>